<dbReference type="Pfam" id="PF13641">
    <property type="entry name" value="Glyco_tranf_2_3"/>
    <property type="match status" value="1"/>
</dbReference>
<evidence type="ECO:0008006" key="11">
    <source>
        <dbReference type="Google" id="ProtNLM"/>
    </source>
</evidence>
<accession>A0A9W8ZNS3</accession>
<dbReference type="EMBL" id="JAPEVA010000001">
    <property type="protein sequence ID" value="KAJ4413121.1"/>
    <property type="molecule type" value="Genomic_DNA"/>
</dbReference>
<evidence type="ECO:0000256" key="5">
    <source>
        <dbReference type="ARBA" id="ARBA00022989"/>
    </source>
</evidence>
<evidence type="ECO:0000256" key="6">
    <source>
        <dbReference type="ARBA" id="ARBA00023136"/>
    </source>
</evidence>
<reference evidence="9" key="1">
    <citation type="submission" date="2022-10" db="EMBL/GenBank/DDBJ databases">
        <title>Tapping the CABI collections for fungal endophytes: first genome assemblies for Collariella, Neodidymelliopsis, Ascochyta clinopodiicola, Didymella pomorum, Didymosphaeria variabile, Neocosmospora piperis and Neocucurbitaria cava.</title>
        <authorList>
            <person name="Hill R."/>
        </authorList>
    </citation>
    <scope>NUCLEOTIDE SEQUENCE</scope>
    <source>
        <strain evidence="9">IMI 355091</strain>
    </source>
</reference>
<sequence length="595" mass="68064">MDDWASLHGTCHVPSSSLKSIASPTNINWLWLISVLSTGFVAGCGAAYWYVQIGPSVESDWPVTVGVYSTLVLIAWALFLIYDLRGRPRRSSLPEQLSMLEHTIPGYALLGAAVLAQSSTDYYLVWLGFLLVFRYWRTAVQIFYWTKYKPALPTGNDAFKPSDCTAICATVGPIGNLIFDELVASILVNKPACLIFACNTIDAADQVRQFLTDFRPTFEAGNTRYQRMYNVPRFFFETYTEIRTVNVGVSNKRHQMVAGIQHIDTPIMISVDDTAVWSPNWLVGSLPAFNDDKVGLIGTRKWVKRLPRYKDLNAGPIMNAWNKHISGFWNTMGGLYLIRHNFEIKSMNAADGGVFCVSARSNLIRTEIVKNDKFCHAFTNEYVLPLSTRFKGFGPLNADDDNFVTRYVINDGWNIKAQCADDTTMTTVIGMYPKGFKFDKQCTRWSRSTFRQNPIALFVDRTIWSKWPLTTWVTYLPWLYNAAAIWDGLAIYMLTMTNVYAESSHPKLLIFTLIYVFQLTKLIKTHEWWIAYPMDFVLYYLIPAYPLFTYYHSFKKVYTALTFWNTEWSGRPNLSSHEKADFVEEGVTIPEKLKQ</sequence>
<keyword evidence="6 8" id="KW-0472">Membrane</keyword>
<comment type="caution">
    <text evidence="9">The sequence shown here is derived from an EMBL/GenBank/DDBJ whole genome shotgun (WGS) entry which is preliminary data.</text>
</comment>
<dbReference type="GO" id="GO:0016020">
    <property type="term" value="C:membrane"/>
    <property type="evidence" value="ECO:0007669"/>
    <property type="project" value="UniProtKB-SubCell"/>
</dbReference>
<evidence type="ECO:0000256" key="4">
    <source>
        <dbReference type="ARBA" id="ARBA00022692"/>
    </source>
</evidence>
<protein>
    <recommendedName>
        <fullName evidence="11">Glycosyltransferase family 2 protein</fullName>
    </recommendedName>
</protein>
<keyword evidence="2" id="KW-0328">Glycosyltransferase</keyword>
<evidence type="ECO:0000256" key="1">
    <source>
        <dbReference type="ARBA" id="ARBA00004370"/>
    </source>
</evidence>
<feature type="transmembrane region" description="Helical" evidence="8">
    <location>
        <begin position="104"/>
        <end position="136"/>
    </location>
</feature>
<feature type="transmembrane region" description="Helical" evidence="8">
    <location>
        <begin position="529"/>
        <end position="548"/>
    </location>
</feature>
<evidence type="ECO:0000313" key="10">
    <source>
        <dbReference type="Proteomes" id="UP001140510"/>
    </source>
</evidence>
<dbReference type="AlphaFoldDB" id="A0A9W8ZNS3"/>
<evidence type="ECO:0000256" key="8">
    <source>
        <dbReference type="SAM" id="Phobius"/>
    </source>
</evidence>
<evidence type="ECO:0000313" key="9">
    <source>
        <dbReference type="EMBL" id="KAJ4413121.1"/>
    </source>
</evidence>
<dbReference type="Proteomes" id="UP001140510">
    <property type="component" value="Unassembled WGS sequence"/>
</dbReference>
<keyword evidence="7" id="KW-0325">Glycoprotein</keyword>
<comment type="subcellular location">
    <subcellularLocation>
        <location evidence="1">Membrane</location>
    </subcellularLocation>
</comment>
<evidence type="ECO:0000256" key="2">
    <source>
        <dbReference type="ARBA" id="ARBA00022676"/>
    </source>
</evidence>
<dbReference type="InterPro" id="IPR029044">
    <property type="entry name" value="Nucleotide-diphossugar_trans"/>
</dbReference>
<dbReference type="PANTHER" id="PTHR47844:SF1">
    <property type="entry name" value="EXOSTOSIN-LIKE 2"/>
    <property type="match status" value="1"/>
</dbReference>
<dbReference type="GO" id="GO:0016757">
    <property type="term" value="F:glycosyltransferase activity"/>
    <property type="evidence" value="ECO:0007669"/>
    <property type="project" value="UniProtKB-KW"/>
</dbReference>
<dbReference type="OrthoDB" id="2849215at2759"/>
<keyword evidence="10" id="KW-1185">Reference proteome</keyword>
<evidence type="ECO:0000256" key="7">
    <source>
        <dbReference type="ARBA" id="ARBA00023180"/>
    </source>
</evidence>
<gene>
    <name evidence="9" type="ORF">N0V91_000095</name>
</gene>
<name>A0A9W8ZNS3_9PLEO</name>
<feature type="transmembrane region" description="Helical" evidence="8">
    <location>
        <begin position="63"/>
        <end position="84"/>
    </location>
</feature>
<keyword evidence="4 8" id="KW-0812">Transmembrane</keyword>
<dbReference type="PANTHER" id="PTHR47844">
    <property type="entry name" value="SYNTHASE CPS1, PUTATIVE (AFU_ORTHOLOGUE AFUA_7G02500)-RELATED"/>
    <property type="match status" value="1"/>
</dbReference>
<proteinExistence type="predicted"/>
<evidence type="ECO:0000256" key="3">
    <source>
        <dbReference type="ARBA" id="ARBA00022679"/>
    </source>
</evidence>
<dbReference type="SUPFAM" id="SSF53448">
    <property type="entry name" value="Nucleotide-diphospho-sugar transferases"/>
    <property type="match status" value="1"/>
</dbReference>
<organism evidence="9 10">
    <name type="scientific">Didymella pomorum</name>
    <dbReference type="NCBI Taxonomy" id="749634"/>
    <lineage>
        <taxon>Eukaryota</taxon>
        <taxon>Fungi</taxon>
        <taxon>Dikarya</taxon>
        <taxon>Ascomycota</taxon>
        <taxon>Pezizomycotina</taxon>
        <taxon>Dothideomycetes</taxon>
        <taxon>Pleosporomycetidae</taxon>
        <taxon>Pleosporales</taxon>
        <taxon>Pleosporineae</taxon>
        <taxon>Didymellaceae</taxon>
        <taxon>Didymella</taxon>
    </lineage>
</organism>
<keyword evidence="3" id="KW-0808">Transferase</keyword>
<keyword evidence="5 8" id="KW-1133">Transmembrane helix</keyword>
<feature type="transmembrane region" description="Helical" evidence="8">
    <location>
        <begin position="29"/>
        <end position="51"/>
    </location>
</feature>
<dbReference type="InterPro" id="IPR052427">
    <property type="entry name" value="Glycosyltrans_GT2/GT47"/>
</dbReference>